<dbReference type="RefSeq" id="WP_014573821.1">
    <property type="nucleotide sequence ID" value="NC_017501.1"/>
</dbReference>
<accession>A0A9K2PRL2</accession>
<protein>
    <submittedName>
        <fullName evidence="1">Haemagglutinin/hemolysin-related protein</fullName>
    </submittedName>
</protein>
<dbReference type="Proteomes" id="UP000002076">
    <property type="component" value="Chromosome"/>
</dbReference>
<sequence>MGNLTIPSKDINNTLSKAYQTLSRYDSFDYKSAVAAQPALYLLNGPLGFSVKAATVAAGGYNIGQGAKAISNGEYLHGTVQVVNGTLMVAGSVSAQAAISAKPAPVTRYLSNDSAPALRQALTAESQRIRMKLPEEYRQIGNLAIAKIDVKGLPQRMEAFSSFQKGEHGFISLPETKIFKPISVDKYHNIASPPRGTLRNIDGEYKLLETIAQQLGNNRNVSGRIDLFTELKACQSCSNVILEFRNRYPNIQLNIFTGK</sequence>
<evidence type="ECO:0000313" key="2">
    <source>
        <dbReference type="Proteomes" id="UP000002076"/>
    </source>
</evidence>
<dbReference type="KEGG" id="nmt:NMV_0558"/>
<dbReference type="AlphaFoldDB" id="A0A9K2PRL2"/>
<dbReference type="Pfam" id="PF14424">
    <property type="entry name" value="Toxin-deaminase"/>
    <property type="match status" value="1"/>
</dbReference>
<evidence type="ECO:0000313" key="1">
    <source>
        <dbReference type="EMBL" id="CAX49483.1"/>
    </source>
</evidence>
<name>A0A9K2PRL2_NEIM8</name>
<dbReference type="InterPro" id="IPR032721">
    <property type="entry name" value="Toxin-deaminase"/>
</dbReference>
<gene>
    <name evidence="1" type="ordered locus">NMV_0558</name>
</gene>
<proteinExistence type="predicted"/>
<dbReference type="EMBL" id="FM999788">
    <property type="protein sequence ID" value="CAX49483.1"/>
    <property type="molecule type" value="Genomic_DNA"/>
</dbReference>
<reference evidence="1 2" key="1">
    <citation type="journal article" date="2009" name="Genome Biol.">
        <title>NeMeSys: a biological resource for narrowing the gap between sequence and function in the human pathogen Neisseria meningitidis.</title>
        <authorList>
            <person name="Rusniok C."/>
            <person name="Vallenet D."/>
            <person name="Floquet S."/>
            <person name="Ewles H."/>
            <person name="Mouze-Soulama C."/>
            <person name="Brown D."/>
            <person name="Lajus A."/>
            <person name="Buchrieser C."/>
            <person name="Medigue C."/>
            <person name="Glaser P."/>
            <person name="Pelicic V."/>
        </authorList>
    </citation>
    <scope>NUCLEOTIDE SEQUENCE [LARGE SCALE GENOMIC DNA]</scope>
    <source>
        <strain evidence="1 2">8013</strain>
    </source>
</reference>
<organism evidence="1 2">
    <name type="scientific">Neisseria meningitidis serogroup C (strain 8013)</name>
    <dbReference type="NCBI Taxonomy" id="604162"/>
    <lineage>
        <taxon>Bacteria</taxon>
        <taxon>Pseudomonadati</taxon>
        <taxon>Pseudomonadota</taxon>
        <taxon>Betaproteobacteria</taxon>
        <taxon>Neisseriales</taxon>
        <taxon>Neisseriaceae</taxon>
        <taxon>Neisseria</taxon>
    </lineage>
</organism>